<evidence type="ECO:0000259" key="11">
    <source>
        <dbReference type="PROSITE" id="PS01180"/>
    </source>
</evidence>
<protein>
    <recommendedName>
        <fullName evidence="16">CUB domain-containing protein</fullName>
    </recommendedName>
</protein>
<comment type="caution">
    <text evidence="7">Lacks conserved residue(s) required for the propagation of feature annotation.</text>
</comment>
<keyword evidence="10" id="KW-0732">Signal</keyword>
<dbReference type="InterPro" id="IPR000859">
    <property type="entry name" value="CUB_dom"/>
</dbReference>
<feature type="disulfide bond" evidence="7">
    <location>
        <begin position="30"/>
        <end position="57"/>
    </location>
</feature>
<dbReference type="GO" id="GO:0038023">
    <property type="term" value="F:signaling receptor activity"/>
    <property type="evidence" value="ECO:0007669"/>
    <property type="project" value="TreeGrafter"/>
</dbReference>
<feature type="chain" id="PRO_5024399648" description="CUB domain-containing protein" evidence="10">
    <location>
        <begin position="24"/>
        <end position="721"/>
    </location>
</feature>
<gene>
    <name evidence="14" type="ORF">PHYPO_G00096890</name>
</gene>
<dbReference type="Proteomes" id="UP000327468">
    <property type="component" value="Chromosome 19"/>
</dbReference>
<evidence type="ECO:0008006" key="16">
    <source>
        <dbReference type="Google" id="ProtNLM"/>
    </source>
</evidence>
<organism evidence="14 15">
    <name type="scientific">Pangasianodon hypophthalmus</name>
    <name type="common">Striped catfish</name>
    <name type="synonym">Helicophagus hypophthalmus</name>
    <dbReference type="NCBI Taxonomy" id="310915"/>
    <lineage>
        <taxon>Eukaryota</taxon>
        <taxon>Metazoa</taxon>
        <taxon>Chordata</taxon>
        <taxon>Craniata</taxon>
        <taxon>Vertebrata</taxon>
        <taxon>Euteleostomi</taxon>
        <taxon>Actinopterygii</taxon>
        <taxon>Neopterygii</taxon>
        <taxon>Teleostei</taxon>
        <taxon>Ostariophysi</taxon>
        <taxon>Siluriformes</taxon>
        <taxon>Pangasiidae</taxon>
        <taxon>Pangasianodon</taxon>
    </lineage>
</organism>
<dbReference type="CDD" id="cd00057">
    <property type="entry name" value="FA58C"/>
    <property type="match status" value="1"/>
</dbReference>
<evidence type="ECO:0000256" key="9">
    <source>
        <dbReference type="SAM" id="Phobius"/>
    </source>
</evidence>
<feature type="signal peptide" evidence="10">
    <location>
        <begin position="1"/>
        <end position="23"/>
    </location>
</feature>
<dbReference type="InterPro" id="IPR004043">
    <property type="entry name" value="LCCL"/>
</dbReference>
<dbReference type="Pfam" id="PF00431">
    <property type="entry name" value="CUB"/>
    <property type="match status" value="1"/>
</dbReference>
<dbReference type="PANTHER" id="PTHR46806:SF1">
    <property type="entry name" value="DISCOIDIN, CUB AND LCCL DOMAIN-CONTAINING PROTEIN 1"/>
    <property type="match status" value="1"/>
</dbReference>
<evidence type="ECO:0000256" key="10">
    <source>
        <dbReference type="SAM" id="SignalP"/>
    </source>
</evidence>
<dbReference type="InterPro" id="IPR050633">
    <property type="entry name" value="Neuropilin_MCO_CoagFactor"/>
</dbReference>
<evidence type="ECO:0000256" key="2">
    <source>
        <dbReference type="ARBA" id="ARBA00022553"/>
    </source>
</evidence>
<evidence type="ECO:0000256" key="6">
    <source>
        <dbReference type="ARBA" id="ARBA00023157"/>
    </source>
</evidence>
<dbReference type="Gene3D" id="2.170.130.20">
    <property type="entry name" value="LCCL-like domain"/>
    <property type="match status" value="1"/>
</dbReference>
<dbReference type="Gene3D" id="2.60.120.260">
    <property type="entry name" value="Galactose-binding domain-like"/>
    <property type="match status" value="1"/>
</dbReference>
<evidence type="ECO:0000313" key="14">
    <source>
        <dbReference type="EMBL" id="KAB5540052.1"/>
    </source>
</evidence>
<keyword evidence="5 9" id="KW-0472">Membrane</keyword>
<dbReference type="InterPro" id="IPR036609">
    <property type="entry name" value="LCCL_sf"/>
</dbReference>
<proteinExistence type="predicted"/>
<dbReference type="SMART" id="SM00042">
    <property type="entry name" value="CUB"/>
    <property type="match status" value="1"/>
</dbReference>
<dbReference type="InterPro" id="IPR008979">
    <property type="entry name" value="Galactose-bd-like_sf"/>
</dbReference>
<dbReference type="SUPFAM" id="SSF49785">
    <property type="entry name" value="Galactose-binding domain-like"/>
    <property type="match status" value="1"/>
</dbReference>
<evidence type="ECO:0000259" key="13">
    <source>
        <dbReference type="PROSITE" id="PS50820"/>
    </source>
</evidence>
<keyword evidence="3 9" id="KW-0812">Transmembrane</keyword>
<keyword evidence="15" id="KW-1185">Reference proteome</keyword>
<dbReference type="Gene3D" id="2.60.120.290">
    <property type="entry name" value="Spermadhesin, CUB domain"/>
    <property type="match status" value="1"/>
</dbReference>
<dbReference type="SUPFAM" id="SSF69848">
    <property type="entry name" value="LCCL domain"/>
    <property type="match status" value="1"/>
</dbReference>
<feature type="domain" description="LCCL" evidence="13">
    <location>
        <begin position="150"/>
        <end position="246"/>
    </location>
</feature>
<dbReference type="Pfam" id="PF03815">
    <property type="entry name" value="LCCL"/>
    <property type="match status" value="1"/>
</dbReference>
<comment type="caution">
    <text evidence="14">The sequence shown here is derived from an EMBL/GenBank/DDBJ whole genome shotgun (WGS) entry which is preliminary data.</text>
</comment>
<feature type="compositionally biased region" description="Basic and acidic residues" evidence="8">
    <location>
        <begin position="648"/>
        <end position="671"/>
    </location>
</feature>
<dbReference type="AlphaFoldDB" id="A0A5N5LBQ7"/>
<feature type="transmembrane region" description="Helical" evidence="9">
    <location>
        <begin position="444"/>
        <end position="469"/>
    </location>
</feature>
<reference evidence="14 15" key="1">
    <citation type="submission" date="2019-06" db="EMBL/GenBank/DDBJ databases">
        <title>A chromosome-scale genome assembly of the striped catfish, Pangasianodon hypophthalmus.</title>
        <authorList>
            <person name="Wen M."/>
            <person name="Zahm M."/>
            <person name="Roques C."/>
            <person name="Cabau C."/>
            <person name="Klopp C."/>
            <person name="Donnadieu C."/>
            <person name="Jouanno E."/>
            <person name="Avarre J.-C."/>
            <person name="Campet M."/>
            <person name="Ha T.T.T."/>
            <person name="Dugue R."/>
            <person name="Lampietro C."/>
            <person name="Louis A."/>
            <person name="Herpin A."/>
            <person name="Echchiki A."/>
            <person name="Berthelot C."/>
            <person name="Parey E."/>
            <person name="Roest-Crollius H."/>
            <person name="Braasch I."/>
            <person name="Postlethwait J."/>
            <person name="Bobe J."/>
            <person name="Montfort J."/>
            <person name="Bouchez O."/>
            <person name="Begum T."/>
            <person name="Schartl M."/>
            <person name="Guiguen Y."/>
        </authorList>
    </citation>
    <scope>NUCLEOTIDE SEQUENCE [LARGE SCALE GENOMIC DNA]</scope>
    <source>
        <strain evidence="14 15">Indonesia</strain>
        <tissue evidence="14">Blood</tissue>
    </source>
</reference>
<dbReference type="Pfam" id="PF00754">
    <property type="entry name" value="F5_F8_type_C"/>
    <property type="match status" value="1"/>
</dbReference>
<dbReference type="PANTHER" id="PTHR46806">
    <property type="entry name" value="F5/8 TYPE C DOMAIN-CONTAINING PROTEIN"/>
    <property type="match status" value="1"/>
</dbReference>
<feature type="domain" description="F5/8 type C" evidence="12">
    <location>
        <begin position="294"/>
        <end position="398"/>
    </location>
</feature>
<dbReference type="SUPFAM" id="SSF49854">
    <property type="entry name" value="Spermadhesin, CUB domain"/>
    <property type="match status" value="1"/>
</dbReference>
<dbReference type="SMART" id="SM00603">
    <property type="entry name" value="LCCL"/>
    <property type="match status" value="1"/>
</dbReference>
<keyword evidence="4 9" id="KW-1133">Transmembrane helix</keyword>
<dbReference type="InterPro" id="IPR000421">
    <property type="entry name" value="FA58C"/>
</dbReference>
<dbReference type="PROSITE" id="PS50022">
    <property type="entry name" value="FA58C_3"/>
    <property type="match status" value="1"/>
</dbReference>
<dbReference type="InterPro" id="IPR035914">
    <property type="entry name" value="Sperma_CUB_dom_sf"/>
</dbReference>
<accession>A0A5N5LBQ7</accession>
<evidence type="ECO:0000313" key="15">
    <source>
        <dbReference type="Proteomes" id="UP000327468"/>
    </source>
</evidence>
<name>A0A5N5LBQ7_PANHP</name>
<dbReference type="PROSITE" id="PS50820">
    <property type="entry name" value="LCCL"/>
    <property type="match status" value="1"/>
</dbReference>
<evidence type="ECO:0000256" key="1">
    <source>
        <dbReference type="ARBA" id="ARBA00004479"/>
    </source>
</evidence>
<evidence type="ECO:0000256" key="8">
    <source>
        <dbReference type="SAM" id="MobiDB-lite"/>
    </source>
</evidence>
<comment type="subcellular location">
    <subcellularLocation>
        <location evidence="1">Membrane</location>
        <topology evidence="1">Single-pass type I membrane protein</topology>
    </subcellularLocation>
</comment>
<evidence type="ECO:0000256" key="3">
    <source>
        <dbReference type="ARBA" id="ARBA00022692"/>
    </source>
</evidence>
<dbReference type="PROSITE" id="PS01180">
    <property type="entry name" value="CUB"/>
    <property type="match status" value="1"/>
</dbReference>
<dbReference type="GO" id="GO:0005886">
    <property type="term" value="C:plasma membrane"/>
    <property type="evidence" value="ECO:0007669"/>
    <property type="project" value="TreeGrafter"/>
</dbReference>
<keyword evidence="2" id="KW-0597">Phosphoprotein</keyword>
<dbReference type="EMBL" id="VFJC01000020">
    <property type="protein sequence ID" value="KAB5540052.1"/>
    <property type="molecule type" value="Genomic_DNA"/>
</dbReference>
<dbReference type="CDD" id="cd00041">
    <property type="entry name" value="CUB"/>
    <property type="match status" value="1"/>
</dbReference>
<evidence type="ECO:0000256" key="7">
    <source>
        <dbReference type="PROSITE-ProRule" id="PRU00059"/>
    </source>
</evidence>
<sequence>MFPEKSFYGLLFVCVTISPLTLTDKPEDGCGQSDLGPQSGLMSSRNYPDEYPNNSLCERKIRVHSSLRIVLKFEHVSIEGVDCETDYLKVLKENHGTTFAYWQYCGEPKSHPTVTSQPLYTDASELTVSFRSSRHSSGRGFRLSYTTVNRTELLTCTDKGSHFSLSHYRKFCPAGCGAAAGDVAGDVSQGYRHTSVLCKAAVHAGIFPDQFGGEITVENQRGLRYYESVQANGIQSKSGSLSESLFTFVTNDCSRQVVLQPVSVNSSWERNVFDGTHSDWSPGLGHSLSPTGNWDNKSDSKLWLQLDLGEKKRITGILTKGSDSGYFVRSYKIMYKEKSRWRTYTQYKSSEDMIFEGNVDNLYHTRNTFRPSFAARYVRVVPLQWHQRISLSAELLGCPYVRDSTAFTVVTATSQVTQEVLSSQPKLVEDEIPEHLPQSDLVKLIIIVVSAVGCVAVLLVVGICIFKVLQKKKSKENMYDSADLPQAGCWKQVKHPSARQQSTEFTFSYSSEKEHLPKIDLVTSDMADYQQPLMLGVGTVSRKGSTFRPMDTDSKDNTNEAMSHYDYLHTANQYALPLTNQEPEYATPIIERHAFRKDVFFADPSYSVPGVVLSKSSSFKATDNSNYRKVVGGNVSGGYQTPQTKWDGPNHSEGAKPGRSSHSEDVYDSPKGRNPAVLQNGGFSEYQRPQAKGYSAPRDCVRLNASVPQRPDPEGCSLSGT</sequence>
<feature type="domain" description="CUB" evidence="11">
    <location>
        <begin position="30"/>
        <end position="148"/>
    </location>
</feature>
<keyword evidence="6 7" id="KW-1015">Disulfide bond</keyword>
<dbReference type="SMART" id="SM00231">
    <property type="entry name" value="FA58C"/>
    <property type="match status" value="1"/>
</dbReference>
<feature type="region of interest" description="Disordered" evidence="8">
    <location>
        <begin position="627"/>
        <end position="699"/>
    </location>
</feature>
<evidence type="ECO:0000256" key="4">
    <source>
        <dbReference type="ARBA" id="ARBA00022989"/>
    </source>
</evidence>
<evidence type="ECO:0000259" key="12">
    <source>
        <dbReference type="PROSITE" id="PS50022"/>
    </source>
</evidence>
<feature type="region of interest" description="Disordered" evidence="8">
    <location>
        <begin position="26"/>
        <end position="45"/>
    </location>
</feature>
<evidence type="ECO:0000256" key="5">
    <source>
        <dbReference type="ARBA" id="ARBA00023136"/>
    </source>
</evidence>